<dbReference type="Proteomes" id="UP000248132">
    <property type="component" value="Unassembled WGS sequence"/>
</dbReference>
<dbReference type="FunFam" id="1.10.560.10:FF:000001">
    <property type="entry name" value="60 kDa chaperonin"/>
    <property type="match status" value="1"/>
</dbReference>
<feature type="region of interest" description="Disordered" evidence="9">
    <location>
        <begin position="523"/>
        <end position="544"/>
    </location>
</feature>
<dbReference type="GO" id="GO:0016853">
    <property type="term" value="F:isomerase activity"/>
    <property type="evidence" value="ECO:0007669"/>
    <property type="project" value="UniProtKB-KW"/>
</dbReference>
<comment type="similarity">
    <text evidence="1 6 7">Belongs to the chaperonin (HSP60) family.</text>
</comment>
<gene>
    <name evidence="6" type="primary">groEL</name>
    <name evidence="6" type="synonym">groL</name>
    <name evidence="10" type="ORF">LY28_01458</name>
</gene>
<dbReference type="PANTHER" id="PTHR45633">
    <property type="entry name" value="60 KDA HEAT SHOCK PROTEIN, MITOCHONDRIAL"/>
    <property type="match status" value="1"/>
</dbReference>
<dbReference type="EC" id="5.6.1.7" evidence="6"/>
<dbReference type="GO" id="GO:0005524">
    <property type="term" value="F:ATP binding"/>
    <property type="evidence" value="ECO:0007669"/>
    <property type="project" value="UniProtKB-UniRule"/>
</dbReference>
<dbReference type="SUPFAM" id="SSF52029">
    <property type="entry name" value="GroEL apical domain-like"/>
    <property type="match status" value="1"/>
</dbReference>
<comment type="subunit">
    <text evidence="6 8">Forms a cylinder of 14 subunits composed of two heptameric rings stacked back-to-back. Interacts with the co-chaperonin GroES.</text>
</comment>
<feature type="binding site" evidence="6">
    <location>
        <begin position="86"/>
        <end position="90"/>
    </location>
    <ligand>
        <name>ATP</name>
        <dbReference type="ChEBI" id="CHEBI:30616"/>
    </ligand>
</feature>
<feature type="binding site" evidence="6">
    <location>
        <position position="413"/>
    </location>
    <ligand>
        <name>ATP</name>
        <dbReference type="ChEBI" id="CHEBI:30616"/>
    </ligand>
</feature>
<evidence type="ECO:0000256" key="4">
    <source>
        <dbReference type="ARBA" id="ARBA00023186"/>
    </source>
</evidence>
<evidence type="ECO:0000256" key="6">
    <source>
        <dbReference type="HAMAP-Rule" id="MF_00600"/>
    </source>
</evidence>
<dbReference type="AlphaFoldDB" id="A0A318XLC6"/>
<comment type="caution">
    <text evidence="10">The sequence shown here is derived from an EMBL/GenBank/DDBJ whole genome shotgun (WGS) entry which is preliminary data.</text>
</comment>
<dbReference type="FunFam" id="3.50.7.10:FF:000001">
    <property type="entry name" value="60 kDa chaperonin"/>
    <property type="match status" value="1"/>
</dbReference>
<dbReference type="Gene3D" id="1.10.560.10">
    <property type="entry name" value="GroEL-like equatorial domain"/>
    <property type="match status" value="1"/>
</dbReference>
<evidence type="ECO:0000256" key="5">
    <source>
        <dbReference type="ARBA" id="ARBA00023235"/>
    </source>
</evidence>
<comment type="subcellular location">
    <subcellularLocation>
        <location evidence="6">Cytoplasm</location>
    </subcellularLocation>
</comment>
<keyword evidence="11" id="KW-1185">Reference proteome</keyword>
<evidence type="ECO:0000256" key="7">
    <source>
        <dbReference type="RuleBase" id="RU000418"/>
    </source>
</evidence>
<dbReference type="GO" id="GO:0140662">
    <property type="term" value="F:ATP-dependent protein folding chaperone"/>
    <property type="evidence" value="ECO:0007669"/>
    <property type="project" value="InterPro"/>
</dbReference>
<dbReference type="EMBL" id="QKMR01000007">
    <property type="protein sequence ID" value="PYG88127.1"/>
    <property type="molecule type" value="Genomic_DNA"/>
</dbReference>
<dbReference type="OrthoDB" id="9766614at2"/>
<dbReference type="Gene3D" id="3.50.7.10">
    <property type="entry name" value="GroEL"/>
    <property type="match status" value="1"/>
</dbReference>
<evidence type="ECO:0000313" key="10">
    <source>
        <dbReference type="EMBL" id="PYG88127.1"/>
    </source>
</evidence>
<dbReference type="NCBIfam" id="NF009487">
    <property type="entry name" value="PRK12849.1"/>
    <property type="match status" value="1"/>
</dbReference>
<comment type="caution">
    <text evidence="6">Lacks conserved residue(s) required for the propagation of feature annotation.</text>
</comment>
<feature type="binding site" evidence="6">
    <location>
        <position position="494"/>
    </location>
    <ligand>
        <name>ATP</name>
        <dbReference type="ChEBI" id="CHEBI:30616"/>
    </ligand>
</feature>
<dbReference type="RefSeq" id="WP_110461515.1">
    <property type="nucleotide sequence ID" value="NZ_QKMR01000007.1"/>
</dbReference>
<sequence>MAKDIKFGEDARRALEKGVNQLADTVKVTLGPKGRNVVLDKKFGSPLITNDGVTIAKEIELEDKFENMGAQLVKEVATKTNDVAGDGTTTATLLAQAIIREGMKNVAAGANPMILKKGLQKAVDVAVAGIKANSQKIKGKEDIARVATISANDEVIGSLIADAMEKVTNDGVITVEESKTMGTSLEVVEGMQFDRGYLSAYMVTDTDKLEAVLDDPYILITDKKITNIQDVLPILEQIVQQGKKLLIIAEDVEGEALATLVLNKLRGTFTCVAVKAPGFGDRRKAMLQDIAVLTGGEVITEELGLDLKEATVAQLGKARQVIIQKENTIIVDGAGSQDDIKNRINSIKTQIEDTTSDFDREKLQERLAKLSGGVAVIQVGAATEVEMKEKKLRIEDALAATRAAVEEGIVAGGGTVLLNVLPEVAKLAETEAGDEKTGVQIILRALEEPVRQIAANAGLEGSVIVDKIKASVKGIGFDALNEKYINMIESGIVDPAKVTRSALQNAASIAAMVLTTESLVTDKPEPEAPAMPGGGMPGGMGGMY</sequence>
<dbReference type="Gene3D" id="3.30.260.10">
    <property type="entry name" value="TCP-1-like chaperonin intermediate domain"/>
    <property type="match status" value="1"/>
</dbReference>
<dbReference type="NCBIfam" id="NF009488">
    <property type="entry name" value="PRK12850.1"/>
    <property type="match status" value="1"/>
</dbReference>
<dbReference type="InterPro" id="IPR027413">
    <property type="entry name" value="GROEL-like_equatorial_sf"/>
</dbReference>
<reference evidence="10 11" key="1">
    <citation type="submission" date="2018-06" db="EMBL/GenBank/DDBJ databases">
        <title>Genomic Encyclopedia of Type Strains, Phase I: the one thousand microbial genomes (KMG-I) project.</title>
        <authorList>
            <person name="Kyrpides N."/>
        </authorList>
    </citation>
    <scope>NUCLEOTIDE SEQUENCE [LARGE SCALE GENOMIC DNA]</scope>
    <source>
        <strain evidence="10 11">DSM 19573</strain>
    </source>
</reference>
<dbReference type="NCBIfam" id="NF009489">
    <property type="entry name" value="PRK12851.1"/>
    <property type="match status" value="1"/>
</dbReference>
<evidence type="ECO:0000256" key="8">
    <source>
        <dbReference type="RuleBase" id="RU000419"/>
    </source>
</evidence>
<dbReference type="PROSITE" id="PS00296">
    <property type="entry name" value="CHAPERONINS_CPN60"/>
    <property type="match status" value="1"/>
</dbReference>
<dbReference type="GO" id="GO:0042026">
    <property type="term" value="P:protein refolding"/>
    <property type="evidence" value="ECO:0007669"/>
    <property type="project" value="UniProtKB-UniRule"/>
</dbReference>
<dbReference type="NCBIfam" id="TIGR02348">
    <property type="entry name" value="GroEL"/>
    <property type="match status" value="1"/>
</dbReference>
<feature type="binding site" evidence="6">
    <location>
        <begin position="478"/>
        <end position="480"/>
    </location>
    <ligand>
        <name>ATP</name>
        <dbReference type="ChEBI" id="CHEBI:30616"/>
    </ligand>
</feature>
<organism evidence="10 11">
    <name type="scientific">Ruminiclostridium sufflavum DSM 19573</name>
    <dbReference type="NCBI Taxonomy" id="1121337"/>
    <lineage>
        <taxon>Bacteria</taxon>
        <taxon>Bacillati</taxon>
        <taxon>Bacillota</taxon>
        <taxon>Clostridia</taxon>
        <taxon>Eubacteriales</taxon>
        <taxon>Oscillospiraceae</taxon>
        <taxon>Ruminiclostridium</taxon>
    </lineage>
</organism>
<comment type="function">
    <text evidence="6 8">Together with its co-chaperonin GroES, plays an essential role in assisting protein folding. The GroEL-GroES system forms a nano-cage that allows encapsulation of the non-native substrate proteins and provides a physical environment optimized to promote and accelerate protein folding.</text>
</comment>
<dbReference type="InterPro" id="IPR027409">
    <property type="entry name" value="GroEL-like_apical_dom_sf"/>
</dbReference>
<dbReference type="InterPro" id="IPR018370">
    <property type="entry name" value="Chaperonin_Cpn60_CS"/>
</dbReference>
<evidence type="ECO:0000256" key="1">
    <source>
        <dbReference type="ARBA" id="ARBA00006607"/>
    </source>
</evidence>
<dbReference type="InterPro" id="IPR002423">
    <property type="entry name" value="Cpn60/GroEL/TCP-1"/>
</dbReference>
<keyword evidence="6" id="KW-0963">Cytoplasm</keyword>
<keyword evidence="3 6" id="KW-0067">ATP-binding</keyword>
<dbReference type="CDD" id="cd03344">
    <property type="entry name" value="GroEL"/>
    <property type="match status" value="1"/>
</dbReference>
<name>A0A318XLC6_9FIRM</name>
<evidence type="ECO:0000313" key="11">
    <source>
        <dbReference type="Proteomes" id="UP000248132"/>
    </source>
</evidence>
<dbReference type="NCBIfam" id="NF000592">
    <property type="entry name" value="PRK00013.1"/>
    <property type="match status" value="1"/>
</dbReference>
<keyword evidence="4 6" id="KW-0143">Chaperone</keyword>
<protein>
    <recommendedName>
        <fullName evidence="6">Chaperonin GroEL</fullName>
        <ecNumber evidence="6">5.6.1.7</ecNumber>
    </recommendedName>
    <alternativeName>
        <fullName evidence="6">60 kDa chaperonin</fullName>
    </alternativeName>
    <alternativeName>
        <fullName evidence="6">Chaperonin-60</fullName>
        <shortName evidence="6">Cpn60</shortName>
    </alternativeName>
</protein>
<evidence type="ECO:0000256" key="2">
    <source>
        <dbReference type="ARBA" id="ARBA00022741"/>
    </source>
</evidence>
<dbReference type="SUPFAM" id="SSF54849">
    <property type="entry name" value="GroEL-intermediate domain like"/>
    <property type="match status" value="1"/>
</dbReference>
<dbReference type="SUPFAM" id="SSF48592">
    <property type="entry name" value="GroEL equatorial domain-like"/>
    <property type="match status" value="1"/>
</dbReference>
<dbReference type="HAMAP" id="MF_00600">
    <property type="entry name" value="CH60"/>
    <property type="match status" value="1"/>
</dbReference>
<dbReference type="Pfam" id="PF00118">
    <property type="entry name" value="Cpn60_TCP1"/>
    <property type="match status" value="1"/>
</dbReference>
<dbReference type="GO" id="GO:0005737">
    <property type="term" value="C:cytoplasm"/>
    <property type="evidence" value="ECO:0007669"/>
    <property type="project" value="UniProtKB-SubCell"/>
</dbReference>
<dbReference type="GO" id="GO:0051082">
    <property type="term" value="F:unfolded protein binding"/>
    <property type="evidence" value="ECO:0007669"/>
    <property type="project" value="UniProtKB-UniRule"/>
</dbReference>
<feature type="compositionally biased region" description="Gly residues" evidence="9">
    <location>
        <begin position="532"/>
        <end position="544"/>
    </location>
</feature>
<dbReference type="InterPro" id="IPR001844">
    <property type="entry name" value="Cpn60/GroEL"/>
</dbReference>
<evidence type="ECO:0000256" key="3">
    <source>
        <dbReference type="ARBA" id="ARBA00022840"/>
    </source>
</evidence>
<dbReference type="InterPro" id="IPR027410">
    <property type="entry name" value="TCP-1-like_intermed_sf"/>
</dbReference>
<dbReference type="PRINTS" id="PR00298">
    <property type="entry name" value="CHAPERONIN60"/>
</dbReference>
<accession>A0A318XLC6</accession>
<keyword evidence="2 6" id="KW-0547">Nucleotide-binding</keyword>
<evidence type="ECO:0000256" key="9">
    <source>
        <dbReference type="SAM" id="MobiDB-lite"/>
    </source>
</evidence>
<feature type="binding site" evidence="6">
    <location>
        <begin position="29"/>
        <end position="32"/>
    </location>
    <ligand>
        <name>ATP</name>
        <dbReference type="ChEBI" id="CHEBI:30616"/>
    </ligand>
</feature>
<keyword evidence="5 6" id="KW-0413">Isomerase</keyword>
<proteinExistence type="inferred from homology"/>